<reference evidence="1 2" key="1">
    <citation type="submission" date="2017-05" db="EMBL/GenBank/DDBJ databases">
        <title>Chromobacterium violaceum GHPS1 isolated from Hydrocarbon polluted soil in French Guiana display an awesome secondary metabolite arsenal and a battery of drug and heavy-metal-resistance and detoxification of xenobiotics proteins.</title>
        <authorList>
            <person name="Belbahri L."/>
        </authorList>
    </citation>
    <scope>NUCLEOTIDE SEQUENCE [LARGE SCALE GENOMIC DNA]</scope>
    <source>
        <strain evidence="1 2">GHPS1</strain>
    </source>
</reference>
<sequence length="237" mass="27168">MKRCAHFDALPEAVKTAIAAWHPSRHLRKHSPERAANLAVLRRIAEAWGGRCEADRYRNLLTHLPFRCVAGHPFLSTPATILSGQFCPRCQDRKRRVNGEIQAFAAAKGWQCLSEYRHSSAPLRWRCEHGHEWEVRWETVRSGHGCPHCYRKRRCHTLEEMQALARERGGLCLSDRYVNIRTPMLWQCERGHVWSIPASSVLTGRWCAACWALRRIASARNKTRRRYEAAGPAGTPG</sequence>
<organism evidence="1 2">
    <name type="scientific">Chromobacterium violaceum</name>
    <dbReference type="NCBI Taxonomy" id="536"/>
    <lineage>
        <taxon>Bacteria</taxon>
        <taxon>Pseudomonadati</taxon>
        <taxon>Pseudomonadota</taxon>
        <taxon>Betaproteobacteria</taxon>
        <taxon>Neisseriales</taxon>
        <taxon>Chromobacteriaceae</taxon>
        <taxon>Chromobacterium</taxon>
    </lineage>
</organism>
<dbReference type="AlphaFoldDB" id="A0A202B7E5"/>
<evidence type="ECO:0008006" key="3">
    <source>
        <dbReference type="Google" id="ProtNLM"/>
    </source>
</evidence>
<accession>A0A202B7E5</accession>
<dbReference type="RefSeq" id="WP_087698192.1">
    <property type="nucleotide sequence ID" value="NZ_NHOO01000011.1"/>
</dbReference>
<evidence type="ECO:0000313" key="2">
    <source>
        <dbReference type="Proteomes" id="UP000196342"/>
    </source>
</evidence>
<name>A0A202B7E5_CHRVL</name>
<evidence type="ECO:0000313" key="1">
    <source>
        <dbReference type="EMBL" id="OVE47496.1"/>
    </source>
</evidence>
<proteinExistence type="predicted"/>
<keyword evidence="2" id="KW-1185">Reference proteome</keyword>
<dbReference type="Proteomes" id="UP000196342">
    <property type="component" value="Unassembled WGS sequence"/>
</dbReference>
<protein>
    <recommendedName>
        <fullName evidence="3">Zinc-ribbon domain-containing protein</fullName>
    </recommendedName>
</protein>
<comment type="caution">
    <text evidence="1">The sequence shown here is derived from an EMBL/GenBank/DDBJ whole genome shotgun (WGS) entry which is preliminary data.</text>
</comment>
<dbReference type="EMBL" id="NHOO01000011">
    <property type="protein sequence ID" value="OVE47496.1"/>
    <property type="molecule type" value="Genomic_DNA"/>
</dbReference>
<gene>
    <name evidence="1" type="ORF">CBW21_14540</name>
</gene>